<comment type="caution">
    <text evidence="1">The sequence shown here is derived from an EMBL/GenBank/DDBJ whole genome shotgun (WGS) entry which is preliminary data.</text>
</comment>
<dbReference type="Gene3D" id="3.30.70.330">
    <property type="match status" value="1"/>
</dbReference>
<dbReference type="InterPro" id="IPR012677">
    <property type="entry name" value="Nucleotide-bd_a/b_plait_sf"/>
</dbReference>
<evidence type="ECO:0000313" key="2">
    <source>
        <dbReference type="Proteomes" id="UP000288805"/>
    </source>
</evidence>
<dbReference type="Proteomes" id="UP000288805">
    <property type="component" value="Unassembled WGS sequence"/>
</dbReference>
<name>A0A438D8G2_VITVI</name>
<protein>
    <submittedName>
        <fullName evidence="1">Uncharacterized protein</fullName>
    </submittedName>
</protein>
<dbReference type="EMBL" id="QGNW01001742">
    <property type="protein sequence ID" value="RVW31747.1"/>
    <property type="molecule type" value="Genomic_DNA"/>
</dbReference>
<dbReference type="OrthoDB" id="5418203at2759"/>
<reference evidence="1 2" key="1">
    <citation type="journal article" date="2018" name="PLoS Genet.">
        <title>Population sequencing reveals clonal diversity and ancestral inbreeding in the grapevine cultivar Chardonnay.</title>
        <authorList>
            <person name="Roach M.J."/>
            <person name="Johnson D.L."/>
            <person name="Bohlmann J."/>
            <person name="van Vuuren H.J."/>
            <person name="Jones S.J."/>
            <person name="Pretorius I.S."/>
            <person name="Schmidt S.A."/>
            <person name="Borneman A.R."/>
        </authorList>
    </citation>
    <scope>NUCLEOTIDE SEQUENCE [LARGE SCALE GENOMIC DNA]</scope>
    <source>
        <strain evidence="2">cv. Chardonnay</strain>
        <tissue evidence="1">Leaf</tissue>
    </source>
</reference>
<evidence type="ECO:0000313" key="1">
    <source>
        <dbReference type="EMBL" id="RVW31747.1"/>
    </source>
</evidence>
<dbReference type="PANTHER" id="PTHR21678:SF0">
    <property type="entry name" value="C3H1-TYPE DOMAIN-CONTAINING PROTEIN"/>
    <property type="match status" value="1"/>
</dbReference>
<gene>
    <name evidence="1" type="ORF">CK203_106677</name>
</gene>
<sequence length="272" mass="31034">MLFLKTTDWETIADRAPNELLSPPSLPDVSTLSMEDNKAQITKRRGRGTFSYQKEELYSDRQSEGSTLDDTRDEAGMWCYVQTRYCLLMAKEGGYLLGFRGGGLWKSIKKDWDALIVEFPFLYAMGGGQNFGRIGGVGMNPYMFHFHLIHFKVLGGRVMGLYRTEDYPLARISKEAKGLFARYGTQHVLVLADFPPSMRTTDLEKLFENFRDREVVIRWVNDTMALAVFRTATIGILAWGCWIGSGDWRSWVVLCCKKCCPSHQIITKSHPL</sequence>
<dbReference type="InterPro" id="IPR039884">
    <property type="entry name" value="R3HC1/R3HCL"/>
</dbReference>
<accession>A0A438D8G2</accession>
<proteinExistence type="predicted"/>
<organism evidence="1 2">
    <name type="scientific">Vitis vinifera</name>
    <name type="common">Grape</name>
    <dbReference type="NCBI Taxonomy" id="29760"/>
    <lineage>
        <taxon>Eukaryota</taxon>
        <taxon>Viridiplantae</taxon>
        <taxon>Streptophyta</taxon>
        <taxon>Embryophyta</taxon>
        <taxon>Tracheophyta</taxon>
        <taxon>Spermatophyta</taxon>
        <taxon>Magnoliopsida</taxon>
        <taxon>eudicotyledons</taxon>
        <taxon>Gunneridae</taxon>
        <taxon>Pentapetalae</taxon>
        <taxon>rosids</taxon>
        <taxon>Vitales</taxon>
        <taxon>Vitaceae</taxon>
        <taxon>Viteae</taxon>
        <taxon>Vitis</taxon>
    </lineage>
</organism>
<dbReference type="AlphaFoldDB" id="A0A438D8G2"/>
<dbReference type="PANTHER" id="PTHR21678">
    <property type="entry name" value="GROWTH INHIBITION AND DIFFERENTIATION RELATED PROTEIN 88"/>
    <property type="match status" value="1"/>
</dbReference>